<dbReference type="Gene3D" id="2.40.50.100">
    <property type="match status" value="1"/>
</dbReference>
<evidence type="ECO:0000313" key="13">
    <source>
        <dbReference type="Proteomes" id="UP000285123"/>
    </source>
</evidence>
<dbReference type="InterPro" id="IPR008995">
    <property type="entry name" value="Mo/tungstate-bd_C_term_dom"/>
</dbReference>
<reference evidence="12 13" key="1">
    <citation type="submission" date="2013-10" db="EMBL/GenBank/DDBJ databases">
        <title>Salinisphaera halophila YIM 95161 Genome Sequencing.</title>
        <authorList>
            <person name="Lai Q."/>
            <person name="Li C."/>
            <person name="Shao Z."/>
        </authorList>
    </citation>
    <scope>NUCLEOTIDE SEQUENCE [LARGE SCALE GENOMIC DNA]</scope>
    <source>
        <strain evidence="12 13">YIM 95161</strain>
    </source>
</reference>
<dbReference type="PROSITE" id="PS51866">
    <property type="entry name" value="MOP"/>
    <property type="match status" value="1"/>
</dbReference>
<dbReference type="PROSITE" id="PS00211">
    <property type="entry name" value="ABC_TRANSPORTER_1"/>
    <property type="match status" value="1"/>
</dbReference>
<evidence type="ECO:0000256" key="5">
    <source>
        <dbReference type="ARBA" id="ARBA00022741"/>
    </source>
</evidence>
<keyword evidence="1" id="KW-0813">Transport</keyword>
<comment type="caution">
    <text evidence="12">The sequence shown here is derived from an EMBL/GenBank/DDBJ whole genome shotgun (WGS) entry which is preliminary data.</text>
</comment>
<dbReference type="GO" id="GO:0016020">
    <property type="term" value="C:membrane"/>
    <property type="evidence" value="ECO:0007669"/>
    <property type="project" value="InterPro"/>
</dbReference>
<dbReference type="Proteomes" id="UP000285123">
    <property type="component" value="Unassembled WGS sequence"/>
</dbReference>
<dbReference type="GO" id="GO:0015098">
    <property type="term" value="F:molybdate ion transmembrane transporter activity"/>
    <property type="evidence" value="ECO:0007669"/>
    <property type="project" value="InterPro"/>
</dbReference>
<dbReference type="GO" id="GO:0140359">
    <property type="term" value="F:ABC-type transporter activity"/>
    <property type="evidence" value="ECO:0007669"/>
    <property type="project" value="InterPro"/>
</dbReference>
<feature type="domain" description="ABC transporter" evidence="10">
    <location>
        <begin position="1"/>
        <end position="233"/>
    </location>
</feature>
<name>A0A423PLJ9_9GAMM</name>
<gene>
    <name evidence="12" type="ORF">SAHL_12950</name>
</gene>
<dbReference type="NCBIfam" id="TIGR02142">
    <property type="entry name" value="modC_ABC"/>
    <property type="match status" value="1"/>
</dbReference>
<evidence type="ECO:0000259" key="10">
    <source>
        <dbReference type="PROSITE" id="PS50893"/>
    </source>
</evidence>
<dbReference type="InterPro" id="IPR005116">
    <property type="entry name" value="Transp-assoc_OB_typ1"/>
</dbReference>
<evidence type="ECO:0000259" key="11">
    <source>
        <dbReference type="PROSITE" id="PS51866"/>
    </source>
</evidence>
<dbReference type="InterPro" id="IPR003439">
    <property type="entry name" value="ABC_transporter-like_ATP-bd"/>
</dbReference>
<keyword evidence="8" id="KW-0472">Membrane</keyword>
<dbReference type="SUPFAM" id="SSF52540">
    <property type="entry name" value="P-loop containing nucleoside triphosphate hydrolases"/>
    <property type="match status" value="1"/>
</dbReference>
<dbReference type="InterPro" id="IPR017871">
    <property type="entry name" value="ABC_transporter-like_CS"/>
</dbReference>
<evidence type="ECO:0000256" key="8">
    <source>
        <dbReference type="ARBA" id="ARBA00023136"/>
    </source>
</evidence>
<keyword evidence="4" id="KW-0997">Cell inner membrane</keyword>
<keyword evidence="5" id="KW-0547">Nucleotide-binding</keyword>
<evidence type="ECO:0000256" key="6">
    <source>
        <dbReference type="ARBA" id="ARBA00022840"/>
    </source>
</evidence>
<dbReference type="GO" id="GO:0005524">
    <property type="term" value="F:ATP binding"/>
    <property type="evidence" value="ECO:0007669"/>
    <property type="project" value="UniProtKB-KW"/>
</dbReference>
<dbReference type="InterPro" id="IPR011868">
    <property type="entry name" value="ModC_ABC_ATP-bd"/>
</dbReference>
<dbReference type="PROSITE" id="PS50893">
    <property type="entry name" value="ABC_TRANSPORTER_2"/>
    <property type="match status" value="1"/>
</dbReference>
<sequence length="365" mass="39783">MLSLDVEHRIGDFDLAYALDSRERVTGLFGPSGAGKSTLLRIVAGLITPRRGRIEIAGRCVFDSDRGIRVPAHRRRIGYVFQQARLFPHLNVARNLRYGAWFARARPAAARFDRVVDMLDIGALLDRRVAGLSGGEAQRVAIGRALLANPAMLLLDEPLASLDAARKAEVLPYIERLSRESEVPIVFVSHQLDEMLRLANRHVVALRDGRVVFSGESAAFLARPDLLGPEHARDAGTLLRAEIRGTAAHGLSALDCEGQPLFVPRLDQAPGGRVHLHVRARDVMLARSRPEDISALNVLAGRVDAIAQDGDQAVEVTLAIGNQRLAARITRYSAERLALAEGEPLYAVIKSLALAEQAWARLGGL</sequence>
<dbReference type="AlphaFoldDB" id="A0A423PLJ9"/>
<evidence type="ECO:0000256" key="4">
    <source>
        <dbReference type="ARBA" id="ARBA00022519"/>
    </source>
</evidence>
<dbReference type="Pfam" id="PF03459">
    <property type="entry name" value="TOBE"/>
    <property type="match status" value="1"/>
</dbReference>
<keyword evidence="2" id="KW-1003">Cell membrane</keyword>
<keyword evidence="3 9" id="KW-0500">Molybdenum</keyword>
<protein>
    <submittedName>
        <fullName evidence="12">Molybdenum ABC transporter ATP-binding protein</fullName>
    </submittedName>
</protein>
<dbReference type="Gene3D" id="3.40.50.300">
    <property type="entry name" value="P-loop containing nucleotide triphosphate hydrolases"/>
    <property type="match status" value="1"/>
</dbReference>
<organism evidence="12 13">
    <name type="scientific">Salinisphaera orenii YIM 95161</name>
    <dbReference type="NCBI Taxonomy" id="1051139"/>
    <lineage>
        <taxon>Bacteria</taxon>
        <taxon>Pseudomonadati</taxon>
        <taxon>Pseudomonadota</taxon>
        <taxon>Gammaproteobacteria</taxon>
        <taxon>Salinisphaerales</taxon>
        <taxon>Salinisphaeraceae</taxon>
        <taxon>Salinisphaera</taxon>
    </lineage>
</organism>
<evidence type="ECO:0000256" key="2">
    <source>
        <dbReference type="ARBA" id="ARBA00022475"/>
    </source>
</evidence>
<dbReference type="RefSeq" id="WP_123591830.1">
    <property type="nucleotide sequence ID" value="NZ_AYKF01000101.1"/>
</dbReference>
<dbReference type="EMBL" id="AYKF01000101">
    <property type="protein sequence ID" value="ROO26391.1"/>
    <property type="molecule type" value="Genomic_DNA"/>
</dbReference>
<dbReference type="GO" id="GO:0016887">
    <property type="term" value="F:ATP hydrolysis activity"/>
    <property type="evidence" value="ECO:0007669"/>
    <property type="project" value="InterPro"/>
</dbReference>
<dbReference type="InterPro" id="IPR003593">
    <property type="entry name" value="AAA+_ATPase"/>
</dbReference>
<evidence type="ECO:0000256" key="9">
    <source>
        <dbReference type="PROSITE-ProRule" id="PRU01213"/>
    </source>
</evidence>
<dbReference type="OrthoDB" id="9802264at2"/>
<dbReference type="SUPFAM" id="SSF50331">
    <property type="entry name" value="MOP-like"/>
    <property type="match status" value="1"/>
</dbReference>
<evidence type="ECO:0000256" key="1">
    <source>
        <dbReference type="ARBA" id="ARBA00022448"/>
    </source>
</evidence>
<dbReference type="PANTHER" id="PTHR43514:SF4">
    <property type="entry name" value="ABC TRANSPORTER I FAMILY MEMBER 10"/>
    <property type="match status" value="1"/>
</dbReference>
<dbReference type="InterPro" id="IPR050334">
    <property type="entry name" value="Molybdenum_import_ModC"/>
</dbReference>
<accession>A0A423PLJ9</accession>
<feature type="domain" description="Mop" evidence="11">
    <location>
        <begin position="292"/>
        <end position="358"/>
    </location>
</feature>
<proteinExistence type="predicted"/>
<dbReference type="InterPro" id="IPR027417">
    <property type="entry name" value="P-loop_NTPase"/>
</dbReference>
<dbReference type="PANTHER" id="PTHR43514">
    <property type="entry name" value="ABC TRANSPORTER I FAMILY MEMBER 10"/>
    <property type="match status" value="1"/>
</dbReference>
<dbReference type="SMART" id="SM00382">
    <property type="entry name" value="AAA"/>
    <property type="match status" value="1"/>
</dbReference>
<dbReference type="Pfam" id="PF00005">
    <property type="entry name" value="ABC_tran"/>
    <property type="match status" value="1"/>
</dbReference>
<keyword evidence="7" id="KW-1278">Translocase</keyword>
<keyword evidence="6 12" id="KW-0067">ATP-binding</keyword>
<evidence type="ECO:0000256" key="3">
    <source>
        <dbReference type="ARBA" id="ARBA00022505"/>
    </source>
</evidence>
<evidence type="ECO:0000256" key="7">
    <source>
        <dbReference type="ARBA" id="ARBA00022967"/>
    </source>
</evidence>
<dbReference type="InterPro" id="IPR004606">
    <property type="entry name" value="Mop_domain"/>
</dbReference>
<evidence type="ECO:0000313" key="12">
    <source>
        <dbReference type="EMBL" id="ROO26391.1"/>
    </source>
</evidence>